<keyword evidence="4" id="KW-0804">Transcription</keyword>
<dbReference type="GO" id="GO:0006524">
    <property type="term" value="P:alanine catabolic process"/>
    <property type="evidence" value="ECO:0007669"/>
    <property type="project" value="TreeGrafter"/>
</dbReference>
<gene>
    <name evidence="7" type="ORF">N475_13495</name>
</gene>
<keyword evidence="1" id="KW-0805">Transcription regulation</keyword>
<comment type="caution">
    <text evidence="7">The sequence shown here is derived from an EMBL/GenBank/DDBJ whole genome shotgun (WGS) entry which is preliminary data.</text>
</comment>
<evidence type="ECO:0000259" key="6">
    <source>
        <dbReference type="PROSITE" id="PS50956"/>
    </source>
</evidence>
<dbReference type="InterPro" id="IPR019887">
    <property type="entry name" value="Tscrpt_reg_AsnC/Lrp_C"/>
</dbReference>
<evidence type="ECO:0000256" key="1">
    <source>
        <dbReference type="ARBA" id="ARBA00023015"/>
    </source>
</evidence>
<dbReference type="PATRIC" id="fig|1365250.3.peg.1930"/>
<dbReference type="GO" id="GO:0005829">
    <property type="term" value="C:cytosol"/>
    <property type="evidence" value="ECO:0007669"/>
    <property type="project" value="TreeGrafter"/>
</dbReference>
<dbReference type="GO" id="GO:0043201">
    <property type="term" value="P:response to L-leucine"/>
    <property type="evidence" value="ECO:0007669"/>
    <property type="project" value="TreeGrafter"/>
</dbReference>
<dbReference type="PRINTS" id="PR00033">
    <property type="entry name" value="HTHASNC"/>
</dbReference>
<dbReference type="Proteomes" id="UP000076643">
    <property type="component" value="Unassembled WGS sequence"/>
</dbReference>
<dbReference type="Gene3D" id="1.10.10.10">
    <property type="entry name" value="Winged helix-like DNA-binding domain superfamily/Winged helix DNA-binding domain"/>
    <property type="match status" value="1"/>
</dbReference>
<reference evidence="7 8" key="1">
    <citation type="submission" date="2013-07" db="EMBL/GenBank/DDBJ databases">
        <title>Comparative Genomic and Metabolomic Analysis of Twelve Strains of Pseudoalteromonas luteoviolacea.</title>
        <authorList>
            <person name="Vynne N.G."/>
            <person name="Mansson M."/>
            <person name="Gram L."/>
        </authorList>
    </citation>
    <scope>NUCLEOTIDE SEQUENCE [LARGE SCALE GENOMIC DNA]</scope>
    <source>
        <strain evidence="7 8">DSM 6061</strain>
    </source>
</reference>
<dbReference type="EMBL" id="AUYB01000098">
    <property type="protein sequence ID" value="KZN39768.1"/>
    <property type="molecule type" value="Genomic_DNA"/>
</dbReference>
<dbReference type="PROSITE" id="PS50956">
    <property type="entry name" value="HTH_ASNC_2"/>
    <property type="match status" value="1"/>
</dbReference>
<dbReference type="InterPro" id="IPR036388">
    <property type="entry name" value="WH-like_DNA-bd_sf"/>
</dbReference>
<dbReference type="Pfam" id="PF01037">
    <property type="entry name" value="AsnC_trans_reg"/>
    <property type="match status" value="1"/>
</dbReference>
<dbReference type="PANTHER" id="PTHR30154">
    <property type="entry name" value="LEUCINE-RESPONSIVE REGULATORY PROTEIN"/>
    <property type="match status" value="1"/>
</dbReference>
<feature type="domain" description="HTH asnC-type" evidence="6">
    <location>
        <begin position="1"/>
        <end position="62"/>
    </location>
</feature>
<dbReference type="InterPro" id="IPR011008">
    <property type="entry name" value="Dimeric_a/b-barrel"/>
</dbReference>
<dbReference type="PROSITE" id="PS00519">
    <property type="entry name" value="HTH_ASNC_1"/>
    <property type="match status" value="1"/>
</dbReference>
<evidence type="ECO:0000256" key="4">
    <source>
        <dbReference type="ARBA" id="ARBA00023163"/>
    </source>
</evidence>
<evidence type="ECO:0000313" key="7">
    <source>
        <dbReference type="EMBL" id="KZN39768.1"/>
    </source>
</evidence>
<dbReference type="SUPFAM" id="SSF46785">
    <property type="entry name" value="Winged helix' DNA-binding domain"/>
    <property type="match status" value="1"/>
</dbReference>
<dbReference type="CDD" id="cd00090">
    <property type="entry name" value="HTH_ARSR"/>
    <property type="match status" value="1"/>
</dbReference>
<dbReference type="InterPro" id="IPR000485">
    <property type="entry name" value="AsnC-type_HTH_dom"/>
</dbReference>
<evidence type="ECO:0000256" key="2">
    <source>
        <dbReference type="ARBA" id="ARBA00023125"/>
    </source>
</evidence>
<keyword evidence="8" id="KW-1185">Reference proteome</keyword>
<dbReference type="InterPro" id="IPR011991">
    <property type="entry name" value="ArsR-like_HTH"/>
</dbReference>
<sequence>MDRYNEIILQALLVDGRISNVDLAEKIGLSPSACLRRVQELESKGLIKGYRAVLDSALLGVEFIAYVGVGLRDHSMESQSAFEAAIERALEVKECHNVTGTFEYLLRVETRNLQAYKAFHADVLGAIPQVSNITTHVVMESTKDDRA</sequence>
<dbReference type="SUPFAM" id="SSF54909">
    <property type="entry name" value="Dimeric alpha+beta barrel"/>
    <property type="match status" value="1"/>
</dbReference>
<dbReference type="SMART" id="SM00344">
    <property type="entry name" value="HTH_ASNC"/>
    <property type="match status" value="1"/>
</dbReference>
<proteinExistence type="predicted"/>
<dbReference type="GO" id="GO:0043565">
    <property type="term" value="F:sequence-specific DNA binding"/>
    <property type="evidence" value="ECO:0007669"/>
    <property type="project" value="InterPro"/>
</dbReference>
<evidence type="ECO:0000256" key="5">
    <source>
        <dbReference type="ARBA" id="ARBA00039227"/>
    </source>
</evidence>
<dbReference type="PANTHER" id="PTHR30154:SF0">
    <property type="entry name" value="LEUCINE-RESPONSIVE REGULATORY PROTEIN"/>
    <property type="match status" value="1"/>
</dbReference>
<dbReference type="Pfam" id="PF13412">
    <property type="entry name" value="HTH_24"/>
    <property type="match status" value="1"/>
</dbReference>
<dbReference type="InterPro" id="IPR036390">
    <property type="entry name" value="WH_DNA-bd_sf"/>
</dbReference>
<evidence type="ECO:0000256" key="3">
    <source>
        <dbReference type="ARBA" id="ARBA00023159"/>
    </source>
</evidence>
<dbReference type="GO" id="GO:0006355">
    <property type="term" value="P:regulation of DNA-templated transcription"/>
    <property type="evidence" value="ECO:0007669"/>
    <property type="project" value="UniProtKB-ARBA"/>
</dbReference>
<organism evidence="7 8">
    <name type="scientific">Pseudoalteromonas luteoviolacea DSM 6061</name>
    <dbReference type="NCBI Taxonomy" id="1365250"/>
    <lineage>
        <taxon>Bacteria</taxon>
        <taxon>Pseudomonadati</taxon>
        <taxon>Pseudomonadota</taxon>
        <taxon>Gammaproteobacteria</taxon>
        <taxon>Alteromonadales</taxon>
        <taxon>Pseudoalteromonadaceae</taxon>
        <taxon>Pseudoalteromonas</taxon>
    </lineage>
</organism>
<accession>A0A161XY67</accession>
<protein>
    <recommendedName>
        <fullName evidence="5">Leucine-responsive regulatory protein</fullName>
    </recommendedName>
</protein>
<keyword evidence="2" id="KW-0238">DNA-binding</keyword>
<dbReference type="Gene3D" id="3.30.70.920">
    <property type="match status" value="1"/>
</dbReference>
<evidence type="ECO:0000313" key="8">
    <source>
        <dbReference type="Proteomes" id="UP000076643"/>
    </source>
</evidence>
<dbReference type="AlphaFoldDB" id="A0A161XY67"/>
<dbReference type="InterPro" id="IPR019888">
    <property type="entry name" value="Tscrpt_reg_AsnC-like"/>
</dbReference>
<keyword evidence="3" id="KW-0010">Activator</keyword>
<name>A0A161XY67_9GAMM</name>
<dbReference type="InterPro" id="IPR019885">
    <property type="entry name" value="Tscrpt_reg_HTH_AsnC-type_CS"/>
</dbReference>